<dbReference type="Proteomes" id="UP000499080">
    <property type="component" value="Unassembled WGS sequence"/>
</dbReference>
<comment type="caution">
    <text evidence="1">The sequence shown here is derived from an EMBL/GenBank/DDBJ whole genome shotgun (WGS) entry which is preliminary data.</text>
</comment>
<dbReference type="AlphaFoldDB" id="A0A4Y2EB02"/>
<evidence type="ECO:0000313" key="2">
    <source>
        <dbReference type="Proteomes" id="UP000499080"/>
    </source>
</evidence>
<keyword evidence="2" id="KW-1185">Reference proteome</keyword>
<proteinExistence type="predicted"/>
<dbReference type="EMBL" id="BGPR01000532">
    <property type="protein sequence ID" value="GBM25198.1"/>
    <property type="molecule type" value="Genomic_DNA"/>
</dbReference>
<gene>
    <name evidence="1" type="ORF">AVEN_184611_1</name>
</gene>
<protein>
    <submittedName>
        <fullName evidence="1">Uncharacterized protein</fullName>
    </submittedName>
</protein>
<evidence type="ECO:0000313" key="1">
    <source>
        <dbReference type="EMBL" id="GBM25198.1"/>
    </source>
</evidence>
<reference evidence="1 2" key="1">
    <citation type="journal article" date="2019" name="Sci. Rep.">
        <title>Orb-weaving spider Araneus ventricosus genome elucidates the spidroin gene catalogue.</title>
        <authorList>
            <person name="Kono N."/>
            <person name="Nakamura H."/>
            <person name="Ohtoshi R."/>
            <person name="Moran D.A.P."/>
            <person name="Shinohara A."/>
            <person name="Yoshida Y."/>
            <person name="Fujiwara M."/>
            <person name="Mori M."/>
            <person name="Tomita M."/>
            <person name="Arakawa K."/>
        </authorList>
    </citation>
    <scope>NUCLEOTIDE SEQUENCE [LARGE SCALE GENOMIC DNA]</scope>
</reference>
<sequence length="109" mass="12028">MFPNTRSTTPAIPEPHPTTSKSFFISTYPFLEDGSSILIGPLNFIVTSPYPPFIVMCEYAESGNRYTRGASNSPCKRTRTPFNEAWSSHNGTDLSTIQGKCVRVTSMAD</sequence>
<organism evidence="1 2">
    <name type="scientific">Araneus ventricosus</name>
    <name type="common">Orbweaver spider</name>
    <name type="synonym">Epeira ventricosa</name>
    <dbReference type="NCBI Taxonomy" id="182803"/>
    <lineage>
        <taxon>Eukaryota</taxon>
        <taxon>Metazoa</taxon>
        <taxon>Ecdysozoa</taxon>
        <taxon>Arthropoda</taxon>
        <taxon>Chelicerata</taxon>
        <taxon>Arachnida</taxon>
        <taxon>Araneae</taxon>
        <taxon>Araneomorphae</taxon>
        <taxon>Entelegynae</taxon>
        <taxon>Araneoidea</taxon>
        <taxon>Araneidae</taxon>
        <taxon>Araneus</taxon>
    </lineage>
</organism>
<name>A0A4Y2EB02_ARAVE</name>
<accession>A0A4Y2EB02</accession>